<name>A0A166G162_9AGAM</name>
<accession>A0A166G162</accession>
<dbReference type="Proteomes" id="UP000076798">
    <property type="component" value="Unassembled WGS sequence"/>
</dbReference>
<feature type="region of interest" description="Disordered" evidence="1">
    <location>
        <begin position="251"/>
        <end position="294"/>
    </location>
</feature>
<evidence type="ECO:0000256" key="1">
    <source>
        <dbReference type="SAM" id="MobiDB-lite"/>
    </source>
</evidence>
<feature type="compositionally biased region" description="Polar residues" evidence="1">
    <location>
        <begin position="357"/>
        <end position="378"/>
    </location>
</feature>
<feature type="region of interest" description="Disordered" evidence="1">
    <location>
        <begin position="1"/>
        <end position="32"/>
    </location>
</feature>
<evidence type="ECO:0000313" key="3">
    <source>
        <dbReference type="Proteomes" id="UP000076798"/>
    </source>
</evidence>
<proteinExistence type="predicted"/>
<dbReference type="EMBL" id="KV428023">
    <property type="protein sequence ID" value="KZT41206.1"/>
    <property type="molecule type" value="Genomic_DNA"/>
</dbReference>
<feature type="region of interest" description="Disordered" evidence="1">
    <location>
        <begin position="339"/>
        <end position="384"/>
    </location>
</feature>
<keyword evidence="3" id="KW-1185">Reference proteome</keyword>
<sequence>MPSPSSTPSLTEDDTDSSPSPSRASPHPPSAYRASLSFISRPYAKNTSPLTDPPFSPSHSPVPRHRRVSSTLSAFAINENHPLHLVLVQPRILCTLLAHLPWLDFAALLNSSRDSRRLFRDPHATQVILDRFVPGYAFASAVNRSAELPLRVNMTDLSLLVLSQQVPLARYPTLALSVLSALLPSAEQEQACDELEQLCLAHSRFALLLRAQARHLPFHPSWLERPAIPSFISRMSLRELTFPPPLSYFGAQDPEDSGLGSSASSIIGGPRTSRSGSSSSPDSSIKEPSKRISIPKPKIRARRLSIFSKSTKSPLPAPQNAPPAMRYYSQSWRRALQHAVSDDEFEPPHRLRHGRSGSETVSSVTSLPSVRQEPSTSAPAFKGHHDLTSAIMRTRAPVLRVYVPSSSLNSHTLSTIERRLAEAGLWSHLMPGDVLCNLGYVPLEDSPVPEHATEWLIFTGNAIEPFRPSSLRNPLSCSIPSPFYYSHLTSDNPIFVAILPRCRHPRPPTMTFVHSSIPCPPSQEGQVRVKRYVWITYVNMDLRRCDRARFGEGWVGEWTLEAPGTPEGKFTLEQAMNGEAVNLVWEVVIERSGHGKLWLKLLSQPPPLHSMEHIASLP</sequence>
<dbReference type="AlphaFoldDB" id="A0A166G162"/>
<evidence type="ECO:0000313" key="2">
    <source>
        <dbReference type="EMBL" id="KZT41206.1"/>
    </source>
</evidence>
<gene>
    <name evidence="2" type="ORF">SISSUDRAFT_1126583</name>
</gene>
<organism evidence="2 3">
    <name type="scientific">Sistotremastrum suecicum HHB10207 ss-3</name>
    <dbReference type="NCBI Taxonomy" id="1314776"/>
    <lineage>
        <taxon>Eukaryota</taxon>
        <taxon>Fungi</taxon>
        <taxon>Dikarya</taxon>
        <taxon>Basidiomycota</taxon>
        <taxon>Agaricomycotina</taxon>
        <taxon>Agaricomycetes</taxon>
        <taxon>Sistotremastrales</taxon>
        <taxon>Sistotremastraceae</taxon>
        <taxon>Sistotremastrum</taxon>
    </lineage>
</organism>
<feature type="compositionally biased region" description="Low complexity" evidence="1">
    <location>
        <begin position="257"/>
        <end position="283"/>
    </location>
</feature>
<protein>
    <submittedName>
        <fullName evidence="2">Uncharacterized protein</fullName>
    </submittedName>
</protein>
<reference evidence="2 3" key="1">
    <citation type="journal article" date="2016" name="Mol. Biol. Evol.">
        <title>Comparative Genomics of Early-Diverging Mushroom-Forming Fungi Provides Insights into the Origins of Lignocellulose Decay Capabilities.</title>
        <authorList>
            <person name="Nagy L.G."/>
            <person name="Riley R."/>
            <person name="Tritt A."/>
            <person name="Adam C."/>
            <person name="Daum C."/>
            <person name="Floudas D."/>
            <person name="Sun H."/>
            <person name="Yadav J.S."/>
            <person name="Pangilinan J."/>
            <person name="Larsson K.H."/>
            <person name="Matsuura K."/>
            <person name="Barry K."/>
            <person name="Labutti K."/>
            <person name="Kuo R."/>
            <person name="Ohm R.A."/>
            <person name="Bhattacharya S.S."/>
            <person name="Shirouzu T."/>
            <person name="Yoshinaga Y."/>
            <person name="Martin F.M."/>
            <person name="Grigoriev I.V."/>
            <person name="Hibbett D.S."/>
        </authorList>
    </citation>
    <scope>NUCLEOTIDE SEQUENCE [LARGE SCALE GENOMIC DNA]</scope>
    <source>
        <strain evidence="2 3">HHB10207 ss-3</strain>
    </source>
</reference>
<dbReference type="OrthoDB" id="3269821at2759"/>
<feature type="compositionally biased region" description="Low complexity" evidence="1">
    <location>
        <begin position="1"/>
        <end position="10"/>
    </location>
</feature>